<keyword evidence="1" id="KW-0812">Transmembrane</keyword>
<feature type="transmembrane region" description="Helical" evidence="1">
    <location>
        <begin position="20"/>
        <end position="44"/>
    </location>
</feature>
<feature type="transmembrane region" description="Helical" evidence="1">
    <location>
        <begin position="71"/>
        <end position="90"/>
    </location>
</feature>
<name>A0A834Y6J1_APHGI</name>
<dbReference type="EMBL" id="JACMRX010000001">
    <property type="protein sequence ID" value="KAF7997411.1"/>
    <property type="molecule type" value="Genomic_DNA"/>
</dbReference>
<evidence type="ECO:0000256" key="1">
    <source>
        <dbReference type="SAM" id="Phobius"/>
    </source>
</evidence>
<accession>A0A834Y6J1</accession>
<sequence length="91" mass="10211">MFTSSRFSLDKTSQNDDSYFSLRIGSILIGFFSILTLVVGIFYLDCSEFLGVQYELSGLDFNNEAFNPRMLIFYIFALVSGLLMYGAATVS</sequence>
<evidence type="ECO:0000313" key="3">
    <source>
        <dbReference type="Proteomes" id="UP000639338"/>
    </source>
</evidence>
<keyword evidence="1" id="KW-0472">Membrane</keyword>
<dbReference type="AlphaFoldDB" id="A0A834Y6J1"/>
<reference evidence="2 3" key="1">
    <citation type="submission" date="2020-08" db="EMBL/GenBank/DDBJ databases">
        <title>Aphidius gifuensis genome sequencing and assembly.</title>
        <authorList>
            <person name="Du Z."/>
        </authorList>
    </citation>
    <scope>NUCLEOTIDE SEQUENCE [LARGE SCALE GENOMIC DNA]</scope>
    <source>
        <strain evidence="2">YNYX2018</strain>
        <tissue evidence="2">Adults</tissue>
    </source>
</reference>
<proteinExistence type="predicted"/>
<dbReference type="Proteomes" id="UP000639338">
    <property type="component" value="Unassembled WGS sequence"/>
</dbReference>
<evidence type="ECO:0000313" key="2">
    <source>
        <dbReference type="EMBL" id="KAF7997411.1"/>
    </source>
</evidence>
<keyword evidence="1" id="KW-1133">Transmembrane helix</keyword>
<protein>
    <submittedName>
        <fullName evidence="2">Uncharacterized protein</fullName>
    </submittedName>
</protein>
<gene>
    <name evidence="2" type="ORF">HCN44_005982</name>
</gene>
<comment type="caution">
    <text evidence="2">The sequence shown here is derived from an EMBL/GenBank/DDBJ whole genome shotgun (WGS) entry which is preliminary data.</text>
</comment>
<keyword evidence="3" id="KW-1185">Reference proteome</keyword>
<organism evidence="2 3">
    <name type="scientific">Aphidius gifuensis</name>
    <name type="common">Parasitoid wasp</name>
    <dbReference type="NCBI Taxonomy" id="684658"/>
    <lineage>
        <taxon>Eukaryota</taxon>
        <taxon>Metazoa</taxon>
        <taxon>Ecdysozoa</taxon>
        <taxon>Arthropoda</taxon>
        <taxon>Hexapoda</taxon>
        <taxon>Insecta</taxon>
        <taxon>Pterygota</taxon>
        <taxon>Neoptera</taxon>
        <taxon>Endopterygota</taxon>
        <taxon>Hymenoptera</taxon>
        <taxon>Apocrita</taxon>
        <taxon>Ichneumonoidea</taxon>
        <taxon>Braconidae</taxon>
        <taxon>Aphidiinae</taxon>
        <taxon>Aphidius</taxon>
    </lineage>
</organism>